<proteinExistence type="predicted"/>
<protein>
    <submittedName>
        <fullName evidence="1">Uncharacterized protein</fullName>
    </submittedName>
</protein>
<reference evidence="1" key="1">
    <citation type="submission" date="2019-08" db="EMBL/GenBank/DDBJ databases">
        <authorList>
            <person name="Kucharzyk K."/>
            <person name="Murdoch R.W."/>
            <person name="Higgins S."/>
            <person name="Loffler F."/>
        </authorList>
    </citation>
    <scope>NUCLEOTIDE SEQUENCE</scope>
</reference>
<dbReference type="AlphaFoldDB" id="A0A645J633"/>
<gene>
    <name evidence="1" type="ORF">SDC9_206632</name>
</gene>
<evidence type="ECO:0000313" key="1">
    <source>
        <dbReference type="EMBL" id="MPN58916.1"/>
    </source>
</evidence>
<name>A0A645J633_9ZZZZ</name>
<accession>A0A645J633</accession>
<dbReference type="EMBL" id="VSSQ01132278">
    <property type="protein sequence ID" value="MPN58916.1"/>
    <property type="molecule type" value="Genomic_DNA"/>
</dbReference>
<sequence length="98" mass="11019">MRHAVKRLGHPKRTFAARSALAAAFMRVKLGQVRQGSHDIGRIIHDDNRARSGHAACRNQRVKVIGQIEHIDLLLGILPVGAFPFQLKFFTSLEHFRG</sequence>
<comment type="caution">
    <text evidence="1">The sequence shown here is derived from an EMBL/GenBank/DDBJ whole genome shotgun (WGS) entry which is preliminary data.</text>
</comment>
<organism evidence="1">
    <name type="scientific">bioreactor metagenome</name>
    <dbReference type="NCBI Taxonomy" id="1076179"/>
    <lineage>
        <taxon>unclassified sequences</taxon>
        <taxon>metagenomes</taxon>
        <taxon>ecological metagenomes</taxon>
    </lineage>
</organism>